<evidence type="ECO:0000313" key="2">
    <source>
        <dbReference type="Proteomes" id="UP001197247"/>
    </source>
</evidence>
<reference evidence="1 2" key="1">
    <citation type="submission" date="2021-05" db="EMBL/GenBank/DDBJ databases">
        <title>Kineosporia and Streptomyces sp. nov. two new marine actinobacteria isolated from Coral.</title>
        <authorList>
            <person name="Buangrab K."/>
            <person name="Sutthacheep M."/>
            <person name="Yeemin T."/>
            <person name="Harunari E."/>
            <person name="Igarashi Y."/>
            <person name="Kanchanasin P."/>
            <person name="Tanasupawat S."/>
            <person name="Phongsopitanun W."/>
        </authorList>
    </citation>
    <scope>NUCLEOTIDE SEQUENCE [LARGE SCALE GENOMIC DNA]</scope>
    <source>
        <strain evidence="1 2">J2-2</strain>
    </source>
</reference>
<proteinExistence type="predicted"/>
<evidence type="ECO:0008006" key="3">
    <source>
        <dbReference type="Google" id="ProtNLM"/>
    </source>
</evidence>
<dbReference type="RefSeq" id="WP_214156480.1">
    <property type="nucleotide sequence ID" value="NZ_JAHBAY010000005.1"/>
</dbReference>
<accession>A0ABS5TIF0</accession>
<protein>
    <recommendedName>
        <fullName evidence="3">Proteins of 100 residues with WXG</fullName>
    </recommendedName>
</protein>
<gene>
    <name evidence="1" type="ORF">KIH74_14710</name>
</gene>
<keyword evidence="2" id="KW-1185">Reference proteome</keyword>
<dbReference type="Proteomes" id="UP001197247">
    <property type="component" value="Unassembled WGS sequence"/>
</dbReference>
<sequence>MPENTGQTYGMTLEMLNAIITETQEAIDQLQVVNTQVNATTSDLGQANQSTSGTTLTGKLSDWSTDFLRVNNALSALNEKAKNLRNINISTNSTAAGLA</sequence>
<organism evidence="1 2">
    <name type="scientific">Kineosporia corallincola</name>
    <dbReference type="NCBI Taxonomy" id="2835133"/>
    <lineage>
        <taxon>Bacteria</taxon>
        <taxon>Bacillati</taxon>
        <taxon>Actinomycetota</taxon>
        <taxon>Actinomycetes</taxon>
        <taxon>Kineosporiales</taxon>
        <taxon>Kineosporiaceae</taxon>
        <taxon>Kineosporia</taxon>
    </lineage>
</organism>
<dbReference type="EMBL" id="JAHBAY010000005">
    <property type="protein sequence ID" value="MBT0770189.1"/>
    <property type="molecule type" value="Genomic_DNA"/>
</dbReference>
<name>A0ABS5TIF0_9ACTN</name>
<comment type="caution">
    <text evidence="1">The sequence shown here is derived from an EMBL/GenBank/DDBJ whole genome shotgun (WGS) entry which is preliminary data.</text>
</comment>
<evidence type="ECO:0000313" key="1">
    <source>
        <dbReference type="EMBL" id="MBT0770189.1"/>
    </source>
</evidence>